<comment type="caution">
    <text evidence="1">The sequence shown here is derived from an EMBL/GenBank/DDBJ whole genome shotgun (WGS) entry which is preliminary data.</text>
</comment>
<dbReference type="EMBL" id="BQNB010014688">
    <property type="protein sequence ID" value="GJT31229.1"/>
    <property type="molecule type" value="Genomic_DNA"/>
</dbReference>
<keyword evidence="2" id="KW-1185">Reference proteome</keyword>
<dbReference type="Proteomes" id="UP001151760">
    <property type="component" value="Unassembled WGS sequence"/>
</dbReference>
<name>A0ABQ5D290_9ASTR</name>
<reference evidence="1" key="1">
    <citation type="journal article" date="2022" name="Int. J. Mol. Sci.">
        <title>Draft Genome of Tanacetum Coccineum: Genomic Comparison of Closely Related Tanacetum-Family Plants.</title>
        <authorList>
            <person name="Yamashiro T."/>
            <person name="Shiraishi A."/>
            <person name="Nakayama K."/>
            <person name="Satake H."/>
        </authorList>
    </citation>
    <scope>NUCLEOTIDE SEQUENCE</scope>
</reference>
<organism evidence="1 2">
    <name type="scientific">Tanacetum coccineum</name>
    <dbReference type="NCBI Taxonomy" id="301880"/>
    <lineage>
        <taxon>Eukaryota</taxon>
        <taxon>Viridiplantae</taxon>
        <taxon>Streptophyta</taxon>
        <taxon>Embryophyta</taxon>
        <taxon>Tracheophyta</taxon>
        <taxon>Spermatophyta</taxon>
        <taxon>Magnoliopsida</taxon>
        <taxon>eudicotyledons</taxon>
        <taxon>Gunneridae</taxon>
        <taxon>Pentapetalae</taxon>
        <taxon>asterids</taxon>
        <taxon>campanulids</taxon>
        <taxon>Asterales</taxon>
        <taxon>Asteraceae</taxon>
        <taxon>Asteroideae</taxon>
        <taxon>Anthemideae</taxon>
        <taxon>Anthemidinae</taxon>
        <taxon>Tanacetum</taxon>
    </lineage>
</organism>
<reference evidence="1" key="2">
    <citation type="submission" date="2022-01" db="EMBL/GenBank/DDBJ databases">
        <authorList>
            <person name="Yamashiro T."/>
            <person name="Shiraishi A."/>
            <person name="Satake H."/>
            <person name="Nakayama K."/>
        </authorList>
    </citation>
    <scope>NUCLEOTIDE SEQUENCE</scope>
</reference>
<accession>A0ABQ5D290</accession>
<proteinExistence type="predicted"/>
<sequence length="92" mass="10665">MNEKIADKTPIKKAWSVREEILSAMKRSANKFYVLELYDENELMELQGLKNRERKALLNDKGENITSMNEHNGKEIDDVFNDESGIAECMEI</sequence>
<evidence type="ECO:0000313" key="1">
    <source>
        <dbReference type="EMBL" id="GJT31229.1"/>
    </source>
</evidence>
<evidence type="ECO:0000313" key="2">
    <source>
        <dbReference type="Proteomes" id="UP001151760"/>
    </source>
</evidence>
<protein>
    <submittedName>
        <fullName evidence="1">Uncharacterized protein</fullName>
    </submittedName>
</protein>
<gene>
    <name evidence="1" type="ORF">Tco_0911504</name>
</gene>